<dbReference type="InterPro" id="IPR044669">
    <property type="entry name" value="YneE/VCCN1/2-like"/>
</dbReference>
<keyword evidence="4 9" id="KW-0812">Transmembrane</keyword>
<dbReference type="AlphaFoldDB" id="A0A4R0R423"/>
<evidence type="ECO:0000256" key="2">
    <source>
        <dbReference type="ARBA" id="ARBA00022448"/>
    </source>
</evidence>
<comment type="caution">
    <text evidence="10">The sequence shown here is derived from an EMBL/GenBank/DDBJ whole genome shotgun (WGS) entry which is preliminary data.</text>
</comment>
<evidence type="ECO:0000256" key="6">
    <source>
        <dbReference type="ARBA" id="ARBA00023065"/>
    </source>
</evidence>
<evidence type="ECO:0000256" key="9">
    <source>
        <dbReference type="SAM" id="Phobius"/>
    </source>
</evidence>
<dbReference type="Pfam" id="PF25539">
    <property type="entry name" value="Bestrophin_2"/>
    <property type="match status" value="2"/>
</dbReference>
<feature type="region of interest" description="Disordered" evidence="8">
    <location>
        <begin position="326"/>
        <end position="349"/>
    </location>
</feature>
<dbReference type="GO" id="GO:0005886">
    <property type="term" value="C:plasma membrane"/>
    <property type="evidence" value="ECO:0007669"/>
    <property type="project" value="UniProtKB-SubCell"/>
</dbReference>
<dbReference type="OrthoDB" id="1368at2759"/>
<dbReference type="PANTHER" id="PTHR33281">
    <property type="entry name" value="UPF0187 PROTEIN YNEE"/>
    <property type="match status" value="1"/>
</dbReference>
<feature type="transmembrane region" description="Helical" evidence="9">
    <location>
        <begin position="41"/>
        <end position="64"/>
    </location>
</feature>
<dbReference type="EMBL" id="RWJN01000411">
    <property type="protein sequence ID" value="TCD62011.1"/>
    <property type="molecule type" value="Genomic_DNA"/>
</dbReference>
<evidence type="ECO:0000256" key="3">
    <source>
        <dbReference type="ARBA" id="ARBA00022475"/>
    </source>
</evidence>
<keyword evidence="6" id="KW-0406">Ion transport</keyword>
<feature type="compositionally biased region" description="Polar residues" evidence="8">
    <location>
        <begin position="224"/>
        <end position="235"/>
    </location>
</feature>
<reference evidence="10 11" key="1">
    <citation type="submission" date="2018-11" db="EMBL/GenBank/DDBJ databases">
        <title>Genome assembly of Steccherinum ochraceum LE-BIN_3174, the white-rot fungus of the Steccherinaceae family (The Residual Polyporoid clade, Polyporales, Basidiomycota).</title>
        <authorList>
            <person name="Fedorova T.V."/>
            <person name="Glazunova O.A."/>
            <person name="Landesman E.O."/>
            <person name="Moiseenko K.V."/>
            <person name="Psurtseva N.V."/>
            <person name="Savinova O.S."/>
            <person name="Shakhova N.V."/>
            <person name="Tyazhelova T.V."/>
            <person name="Vasina D.V."/>
        </authorList>
    </citation>
    <scope>NUCLEOTIDE SEQUENCE [LARGE SCALE GENOMIC DNA]</scope>
    <source>
        <strain evidence="10 11">LE-BIN_3174</strain>
    </source>
</reference>
<organism evidence="10 11">
    <name type="scientific">Steccherinum ochraceum</name>
    <dbReference type="NCBI Taxonomy" id="92696"/>
    <lineage>
        <taxon>Eukaryota</taxon>
        <taxon>Fungi</taxon>
        <taxon>Dikarya</taxon>
        <taxon>Basidiomycota</taxon>
        <taxon>Agaricomycotina</taxon>
        <taxon>Agaricomycetes</taxon>
        <taxon>Polyporales</taxon>
        <taxon>Steccherinaceae</taxon>
        <taxon>Steccherinum</taxon>
    </lineage>
</organism>
<evidence type="ECO:0000256" key="1">
    <source>
        <dbReference type="ARBA" id="ARBA00004651"/>
    </source>
</evidence>
<gene>
    <name evidence="10" type="ORF">EIP91_007629</name>
</gene>
<evidence type="ECO:0000313" key="10">
    <source>
        <dbReference type="EMBL" id="TCD62011.1"/>
    </source>
</evidence>
<dbReference type="GO" id="GO:0005254">
    <property type="term" value="F:chloride channel activity"/>
    <property type="evidence" value="ECO:0007669"/>
    <property type="project" value="InterPro"/>
</dbReference>
<feature type="compositionally biased region" description="Basic and acidic residues" evidence="8">
    <location>
        <begin position="336"/>
        <end position="348"/>
    </location>
</feature>
<keyword evidence="5 9" id="KW-1133">Transmembrane helix</keyword>
<keyword evidence="11" id="KW-1185">Reference proteome</keyword>
<evidence type="ECO:0000256" key="8">
    <source>
        <dbReference type="SAM" id="MobiDB-lite"/>
    </source>
</evidence>
<dbReference type="Proteomes" id="UP000292702">
    <property type="component" value="Unassembled WGS sequence"/>
</dbReference>
<proteinExistence type="predicted"/>
<evidence type="ECO:0000256" key="7">
    <source>
        <dbReference type="ARBA" id="ARBA00023136"/>
    </source>
</evidence>
<feature type="transmembrane region" description="Helical" evidence="9">
    <location>
        <begin position="465"/>
        <end position="483"/>
    </location>
</feature>
<feature type="region of interest" description="Disordered" evidence="8">
    <location>
        <begin position="204"/>
        <end position="240"/>
    </location>
</feature>
<sequence>MATRSASGHVLLPSTHSEERSFIPQIPSRKFLSWTFGRGSVIWRIWPAVLLHTTFAAIVVTISLKTRIKLGIPNVMLTLLGVVIGFVISYRASSGYDRYWTGRTAWSDVMRTSRTLGRLIWFHVPLELYPVDKTSKQDQTGEGEDPLAQNKAYARRVKKAMAEKRMALDLVAGYSTALKHHLRGETGIYYEDLYNLVKPLHDHAHHQPTEEPTPQSPEDASPAHNVSASDSTLISSDPVIPPINSYGTAEGGRVLRSRVASISSLDSRSSVSTSETRPLLPSSRRRRRGLFSGISADMIPFSDIVNGAVELAGRVKARLFNELKQSAPQGGGSQRWEGDAVKNDDHPSAMHVKHRPRIAGGGENIPLEVIRSLTIWLSVLERRGTVPGSTLGGMFAALAAFEDSLSEDFDNTITICILRPYQVRFSPAFMSSKLTMRPPLASLLRHTVWIYLFFLPFQLVDLFRWYTIPGVCIASFIYLGFVASGEEIEQPFGYDENDLDLDMFCREIIRTDIEYLKQTPCPNAYLGDYDTFVVDRMDQLAHAEHTRAGDVFGYTGRHLDKHIKSLNI</sequence>
<evidence type="ECO:0000313" key="11">
    <source>
        <dbReference type="Proteomes" id="UP000292702"/>
    </source>
</evidence>
<evidence type="ECO:0000256" key="4">
    <source>
        <dbReference type="ARBA" id="ARBA00022692"/>
    </source>
</evidence>
<keyword evidence="7 9" id="KW-0472">Membrane</keyword>
<dbReference type="PANTHER" id="PTHR33281:SF19">
    <property type="entry name" value="VOLTAGE-DEPENDENT ANION CHANNEL-FORMING PROTEIN YNEE"/>
    <property type="match status" value="1"/>
</dbReference>
<dbReference type="STRING" id="92696.A0A4R0R423"/>
<accession>A0A4R0R423</accession>
<comment type="subcellular location">
    <subcellularLocation>
        <location evidence="1">Cell membrane</location>
        <topology evidence="1">Multi-pass membrane protein</topology>
    </subcellularLocation>
</comment>
<protein>
    <submittedName>
        <fullName evidence="10">Uncharacterized protein</fullName>
    </submittedName>
</protein>
<name>A0A4R0R423_9APHY</name>
<feature type="transmembrane region" description="Helical" evidence="9">
    <location>
        <begin position="70"/>
        <end position="90"/>
    </location>
</feature>
<keyword evidence="2" id="KW-0813">Transport</keyword>
<evidence type="ECO:0000256" key="5">
    <source>
        <dbReference type="ARBA" id="ARBA00022989"/>
    </source>
</evidence>
<keyword evidence="3" id="KW-1003">Cell membrane</keyword>